<protein>
    <submittedName>
        <fullName evidence="1">Uncharacterized protein</fullName>
    </submittedName>
</protein>
<gene>
    <name evidence="1" type="ORF">METZ01_LOCUS454664</name>
</gene>
<dbReference type="AlphaFoldDB" id="A0A383A2M3"/>
<dbReference type="EMBL" id="UINC01188541">
    <property type="protein sequence ID" value="SVE01810.1"/>
    <property type="molecule type" value="Genomic_DNA"/>
</dbReference>
<evidence type="ECO:0000313" key="1">
    <source>
        <dbReference type="EMBL" id="SVE01810.1"/>
    </source>
</evidence>
<reference evidence="1" key="1">
    <citation type="submission" date="2018-05" db="EMBL/GenBank/DDBJ databases">
        <authorList>
            <person name="Lanie J.A."/>
            <person name="Ng W.-L."/>
            <person name="Kazmierczak K.M."/>
            <person name="Andrzejewski T.M."/>
            <person name="Davidsen T.M."/>
            <person name="Wayne K.J."/>
            <person name="Tettelin H."/>
            <person name="Glass J.I."/>
            <person name="Rusch D."/>
            <person name="Podicherti R."/>
            <person name="Tsui H.-C.T."/>
            <person name="Winkler M.E."/>
        </authorList>
    </citation>
    <scope>NUCLEOTIDE SEQUENCE</scope>
</reference>
<organism evidence="1">
    <name type="scientific">marine metagenome</name>
    <dbReference type="NCBI Taxonomy" id="408172"/>
    <lineage>
        <taxon>unclassified sequences</taxon>
        <taxon>metagenomes</taxon>
        <taxon>ecological metagenomes</taxon>
    </lineage>
</organism>
<sequence>MGYRKMNAILSLLAIAVAVGGAIIFHTAFAGSLQRTKRIQRDMGQNLRIVSKETDLAYFWDEGFSRQTFPENWVQQFTNITDLINYSHLSAVLKWKVQWRETPAMIYGLAPREGAPP</sequence>
<name>A0A383A2M3_9ZZZZ</name>
<accession>A0A383A2M3</accession>
<feature type="non-terminal residue" evidence="1">
    <location>
        <position position="117"/>
    </location>
</feature>
<proteinExistence type="predicted"/>